<dbReference type="InterPro" id="IPR045237">
    <property type="entry name" value="COPS7/eIF3m"/>
</dbReference>
<protein>
    <recommendedName>
        <fullName evidence="4">PCI domain-containing protein</fullName>
    </recommendedName>
</protein>
<evidence type="ECO:0000256" key="2">
    <source>
        <dbReference type="ARBA" id="ARBA00022790"/>
    </source>
</evidence>
<evidence type="ECO:0000256" key="1">
    <source>
        <dbReference type="ARBA" id="ARBA00008482"/>
    </source>
</evidence>
<dbReference type="SMART" id="SM00088">
    <property type="entry name" value="PINT"/>
    <property type="match status" value="1"/>
</dbReference>
<dbReference type="PANTHER" id="PTHR15350:SF5">
    <property type="entry name" value="COP9 SIGNALOSOME COMPLEX SUBUNIT 7"/>
    <property type="match status" value="1"/>
</dbReference>
<evidence type="ECO:0000259" key="4">
    <source>
        <dbReference type="PROSITE" id="PS50250"/>
    </source>
</evidence>
<gene>
    <name evidence="5" type="ORF">BDW02DRAFT_574062</name>
</gene>
<evidence type="ECO:0000313" key="6">
    <source>
        <dbReference type="Proteomes" id="UP000800040"/>
    </source>
</evidence>
<keyword evidence="2" id="KW-0736">Signalosome</keyword>
<dbReference type="Proteomes" id="UP000800040">
    <property type="component" value="Unassembled WGS sequence"/>
</dbReference>
<organism evidence="5 6">
    <name type="scientific">Decorospora gaudefroyi</name>
    <dbReference type="NCBI Taxonomy" id="184978"/>
    <lineage>
        <taxon>Eukaryota</taxon>
        <taxon>Fungi</taxon>
        <taxon>Dikarya</taxon>
        <taxon>Ascomycota</taxon>
        <taxon>Pezizomycotina</taxon>
        <taxon>Dothideomycetes</taxon>
        <taxon>Pleosporomycetidae</taxon>
        <taxon>Pleosporales</taxon>
        <taxon>Pleosporineae</taxon>
        <taxon>Pleosporaceae</taxon>
        <taxon>Decorospora</taxon>
    </lineage>
</organism>
<dbReference type="Pfam" id="PF01399">
    <property type="entry name" value="PCI"/>
    <property type="match status" value="1"/>
</dbReference>
<accession>A0A6A5JX59</accession>
<keyword evidence="6" id="KW-1185">Reference proteome</keyword>
<feature type="region of interest" description="Disordered" evidence="3">
    <location>
        <begin position="216"/>
        <end position="270"/>
    </location>
</feature>
<dbReference type="PANTHER" id="PTHR15350">
    <property type="entry name" value="COP9 SIGNALOSOME COMPLEX SUBUNIT 7/DENDRITIC CELL PROTEIN GA17"/>
    <property type="match status" value="1"/>
</dbReference>
<dbReference type="GO" id="GO:0008180">
    <property type="term" value="C:COP9 signalosome"/>
    <property type="evidence" value="ECO:0007669"/>
    <property type="project" value="UniProtKB-KW"/>
</dbReference>
<proteinExistence type="inferred from homology"/>
<evidence type="ECO:0000256" key="3">
    <source>
        <dbReference type="SAM" id="MobiDB-lite"/>
    </source>
</evidence>
<dbReference type="AlphaFoldDB" id="A0A6A5JX59"/>
<dbReference type="InterPro" id="IPR000717">
    <property type="entry name" value="PCI_dom"/>
</dbReference>
<evidence type="ECO:0000313" key="5">
    <source>
        <dbReference type="EMBL" id="KAF1829355.1"/>
    </source>
</evidence>
<dbReference type="Pfam" id="PF22061">
    <property type="entry name" value="CSN7_HB_subdom"/>
    <property type="match status" value="1"/>
</dbReference>
<dbReference type="EMBL" id="ML975448">
    <property type="protein sequence ID" value="KAF1829355.1"/>
    <property type="molecule type" value="Genomic_DNA"/>
</dbReference>
<sequence>MEQTKALNALEPFLALSKSATSPRAASDLIVQATSAPNTYVFAELLQTANIQNLRSSDEYASYLTLLEIFAWGTWEDYKAQPNLPKLSAQQHQKLLLLSLLPLSHSHTTLTYKHLMTALELPTTRALEELITTAIYSGLITATLDPAHSLVSVTSISPLRDLAPGSLPALQDTLQSWSQRCDSALADLEAQVEKVKAEALYREKLRRKKERAFEAAMQASEEKNTGKRGLGGAADDAMDIDDEGGSGRVTRGSKRGPGGFGFNNIGRRLG</sequence>
<reference evidence="5" key="1">
    <citation type="submission" date="2020-01" db="EMBL/GenBank/DDBJ databases">
        <authorList>
            <consortium name="DOE Joint Genome Institute"/>
            <person name="Haridas S."/>
            <person name="Albert R."/>
            <person name="Binder M."/>
            <person name="Bloem J."/>
            <person name="Labutti K."/>
            <person name="Salamov A."/>
            <person name="Andreopoulos B."/>
            <person name="Baker S.E."/>
            <person name="Barry K."/>
            <person name="Bills G."/>
            <person name="Bluhm B.H."/>
            <person name="Cannon C."/>
            <person name="Castanera R."/>
            <person name="Culley D.E."/>
            <person name="Daum C."/>
            <person name="Ezra D."/>
            <person name="Gonzalez J.B."/>
            <person name="Henrissat B."/>
            <person name="Kuo A."/>
            <person name="Liang C."/>
            <person name="Lipzen A."/>
            <person name="Lutzoni F."/>
            <person name="Magnuson J."/>
            <person name="Mondo S."/>
            <person name="Nolan M."/>
            <person name="Ohm R."/>
            <person name="Pangilinan J."/>
            <person name="Park H.-J."/>
            <person name="Ramirez L."/>
            <person name="Alfaro M."/>
            <person name="Sun H."/>
            <person name="Tritt A."/>
            <person name="Yoshinaga Y."/>
            <person name="Zwiers L.-H."/>
            <person name="Turgeon B.G."/>
            <person name="Goodwin S.B."/>
            <person name="Spatafora J.W."/>
            <person name="Crous P.W."/>
            <person name="Grigoriev I.V."/>
        </authorList>
    </citation>
    <scope>NUCLEOTIDE SEQUENCE</scope>
    <source>
        <strain evidence="5">P77</strain>
    </source>
</reference>
<dbReference type="PROSITE" id="PS50250">
    <property type="entry name" value="PCI"/>
    <property type="match status" value="1"/>
</dbReference>
<name>A0A6A5JX59_9PLEO</name>
<comment type="similarity">
    <text evidence="1">Belongs to the CSN7/EIF3M family. CSN7 subfamily.</text>
</comment>
<feature type="domain" description="PCI" evidence="4">
    <location>
        <begin position="2"/>
        <end position="158"/>
    </location>
</feature>
<dbReference type="OrthoDB" id="10265275at2759"/>